<dbReference type="EMBL" id="JARKIB010000015">
    <property type="protein sequence ID" value="KAJ7771669.1"/>
    <property type="molecule type" value="Genomic_DNA"/>
</dbReference>
<dbReference type="Gene3D" id="3.80.10.10">
    <property type="entry name" value="Ribonuclease Inhibitor"/>
    <property type="match status" value="1"/>
</dbReference>
<sequence>MDVALPAAHRPRRENAELQHKSFITPIRSLPPELVAEIFSHSMALEAPASHKYESYYGSERMGGGEGYHFVIPRIHKPPLIFMEICHRWRTIASSTPCLWNSISLMCNHSLMPTNLLSCETWLSRAGSLPLAFRIFTPGGVRPPTRELYRELLNIVMSYAHRWRWIDLDGLPAAAYQVLGGLPPASVPELEYLSINHYGTPSQVGPWTVFEVAPKLRDLYFDFIGATAIRVGAERPTFPFSQLTRIDVGDCSPDDALQVLAQALAATFCVFHFIRDSPSSRAPFTHDHLQTLKVACIVDMHAFWGTLTCSTLSALSVELHHLASIGSQNLPQFIARCGASVEDFTLVQPGFSDTEIITSLRHLPKLRKLDITDSETFTDQVAKALTLTSEDSARSLLPKLESLCLTGLLSCDDASLLGLLDSRISSQDNLPGPPLKKLFLYVCRKMGEATVAKINTFKDLGVEVDISFIMTPRMRLKLDKPKNKLGKIPHVFPVDTENGDVAGQVGVGVHGHLFC</sequence>
<dbReference type="Proteomes" id="UP001215598">
    <property type="component" value="Unassembled WGS sequence"/>
</dbReference>
<reference evidence="1" key="1">
    <citation type="submission" date="2023-03" db="EMBL/GenBank/DDBJ databases">
        <title>Massive genome expansion in bonnet fungi (Mycena s.s.) driven by repeated elements and novel gene families across ecological guilds.</title>
        <authorList>
            <consortium name="Lawrence Berkeley National Laboratory"/>
            <person name="Harder C.B."/>
            <person name="Miyauchi S."/>
            <person name="Viragh M."/>
            <person name="Kuo A."/>
            <person name="Thoen E."/>
            <person name="Andreopoulos B."/>
            <person name="Lu D."/>
            <person name="Skrede I."/>
            <person name="Drula E."/>
            <person name="Henrissat B."/>
            <person name="Morin E."/>
            <person name="Kohler A."/>
            <person name="Barry K."/>
            <person name="LaButti K."/>
            <person name="Morin E."/>
            <person name="Salamov A."/>
            <person name="Lipzen A."/>
            <person name="Mereny Z."/>
            <person name="Hegedus B."/>
            <person name="Baldrian P."/>
            <person name="Stursova M."/>
            <person name="Weitz H."/>
            <person name="Taylor A."/>
            <person name="Grigoriev I.V."/>
            <person name="Nagy L.G."/>
            <person name="Martin F."/>
            <person name="Kauserud H."/>
        </authorList>
    </citation>
    <scope>NUCLEOTIDE SEQUENCE</scope>
    <source>
        <strain evidence="1">CBHHK182m</strain>
    </source>
</reference>
<evidence type="ECO:0000313" key="1">
    <source>
        <dbReference type="EMBL" id="KAJ7771669.1"/>
    </source>
</evidence>
<evidence type="ECO:0000313" key="2">
    <source>
        <dbReference type="Proteomes" id="UP001215598"/>
    </source>
</evidence>
<keyword evidence="2" id="KW-1185">Reference proteome</keyword>
<proteinExistence type="predicted"/>
<protein>
    <recommendedName>
        <fullName evidence="3">F-box domain-containing protein</fullName>
    </recommendedName>
</protein>
<gene>
    <name evidence="1" type="ORF">B0H16DRAFT_1714891</name>
</gene>
<accession>A0AAD7JVT7</accession>
<dbReference type="AlphaFoldDB" id="A0AAD7JVT7"/>
<name>A0AAD7JVT7_9AGAR</name>
<dbReference type="SUPFAM" id="SSF52047">
    <property type="entry name" value="RNI-like"/>
    <property type="match status" value="1"/>
</dbReference>
<comment type="caution">
    <text evidence="1">The sequence shown here is derived from an EMBL/GenBank/DDBJ whole genome shotgun (WGS) entry which is preliminary data.</text>
</comment>
<organism evidence="1 2">
    <name type="scientific">Mycena metata</name>
    <dbReference type="NCBI Taxonomy" id="1033252"/>
    <lineage>
        <taxon>Eukaryota</taxon>
        <taxon>Fungi</taxon>
        <taxon>Dikarya</taxon>
        <taxon>Basidiomycota</taxon>
        <taxon>Agaricomycotina</taxon>
        <taxon>Agaricomycetes</taxon>
        <taxon>Agaricomycetidae</taxon>
        <taxon>Agaricales</taxon>
        <taxon>Marasmiineae</taxon>
        <taxon>Mycenaceae</taxon>
        <taxon>Mycena</taxon>
    </lineage>
</organism>
<dbReference type="InterPro" id="IPR032675">
    <property type="entry name" value="LRR_dom_sf"/>
</dbReference>
<evidence type="ECO:0008006" key="3">
    <source>
        <dbReference type="Google" id="ProtNLM"/>
    </source>
</evidence>